<keyword evidence="1" id="KW-0732">Signal</keyword>
<dbReference type="EMBL" id="JAASRM010000001">
    <property type="protein sequence ID" value="NIK88113.1"/>
    <property type="molecule type" value="Genomic_DNA"/>
</dbReference>
<reference evidence="2 3" key="1">
    <citation type="submission" date="2020-03" db="EMBL/GenBank/DDBJ databases">
        <title>Genomic Encyclopedia of Type Strains, Phase IV (KMG-IV): sequencing the most valuable type-strain genomes for metagenomic binning, comparative biology and taxonomic classification.</title>
        <authorList>
            <person name="Goeker M."/>
        </authorList>
    </citation>
    <scope>NUCLEOTIDE SEQUENCE [LARGE SCALE GENOMIC DNA]</scope>
    <source>
        <strain evidence="2 3">DSM 19867</strain>
    </source>
</reference>
<evidence type="ECO:0000313" key="2">
    <source>
        <dbReference type="EMBL" id="NIK88113.1"/>
    </source>
</evidence>
<feature type="signal peptide" evidence="1">
    <location>
        <begin position="1"/>
        <end position="18"/>
    </location>
</feature>
<name>A0A846MXU1_9PROT</name>
<proteinExistence type="predicted"/>
<sequence length="107" mass="11623">MRYLLIALAFAFTSPSFAFNEKDYPPPPSQGYVPDASTAIAIARSVLVPIYGDTVPKDAAFEAKREGDVWHVTRMRKCPPTGLCGGAVESVFLSTKDGRILAAFRVD</sequence>
<dbReference type="Proteomes" id="UP000570514">
    <property type="component" value="Unassembled WGS sequence"/>
</dbReference>
<organism evidence="2 3">
    <name type="scientific">Rhizomicrobium palustre</name>
    <dbReference type="NCBI Taxonomy" id="189966"/>
    <lineage>
        <taxon>Bacteria</taxon>
        <taxon>Pseudomonadati</taxon>
        <taxon>Pseudomonadota</taxon>
        <taxon>Alphaproteobacteria</taxon>
        <taxon>Micropepsales</taxon>
        <taxon>Micropepsaceae</taxon>
        <taxon>Rhizomicrobium</taxon>
    </lineage>
</organism>
<feature type="chain" id="PRO_5032566549" description="NTF2 fold domain-containing protein" evidence="1">
    <location>
        <begin position="19"/>
        <end position="107"/>
    </location>
</feature>
<protein>
    <recommendedName>
        <fullName evidence="4">NTF2 fold domain-containing protein</fullName>
    </recommendedName>
</protein>
<evidence type="ECO:0000256" key="1">
    <source>
        <dbReference type="SAM" id="SignalP"/>
    </source>
</evidence>
<dbReference type="RefSeq" id="WP_167082277.1">
    <property type="nucleotide sequence ID" value="NZ_BAAADC010000001.1"/>
</dbReference>
<dbReference type="AlphaFoldDB" id="A0A846MXU1"/>
<accession>A0A846MXU1</accession>
<keyword evidence="3" id="KW-1185">Reference proteome</keyword>
<comment type="caution">
    <text evidence="2">The sequence shown here is derived from an EMBL/GenBank/DDBJ whole genome shotgun (WGS) entry which is preliminary data.</text>
</comment>
<gene>
    <name evidence="2" type="ORF">FHS83_001431</name>
</gene>
<evidence type="ECO:0000313" key="3">
    <source>
        <dbReference type="Proteomes" id="UP000570514"/>
    </source>
</evidence>
<evidence type="ECO:0008006" key="4">
    <source>
        <dbReference type="Google" id="ProtNLM"/>
    </source>
</evidence>